<dbReference type="Proteomes" id="UP000183954">
    <property type="component" value="Unassembled WGS sequence"/>
</dbReference>
<dbReference type="STRING" id="1121420.SAMN02746098_00155"/>
<name>A0A1M5Q6C2_9FIRM</name>
<gene>
    <name evidence="1" type="ORF">SAMN02746098_00155</name>
</gene>
<dbReference type="OrthoDB" id="9760122at2"/>
<reference evidence="2" key="1">
    <citation type="submission" date="2016-11" db="EMBL/GenBank/DDBJ databases">
        <authorList>
            <person name="Varghese N."/>
            <person name="Submissions S."/>
        </authorList>
    </citation>
    <scope>NUCLEOTIDE SEQUENCE [LARGE SCALE GENOMIC DNA]</scope>
    <source>
        <strain evidence="2">DSM 15449</strain>
    </source>
</reference>
<dbReference type="EMBL" id="FQXJ01000003">
    <property type="protein sequence ID" value="SHH09595.1"/>
    <property type="molecule type" value="Genomic_DNA"/>
</dbReference>
<protein>
    <submittedName>
        <fullName evidence="1">Uncharacterized protein</fullName>
    </submittedName>
</protein>
<dbReference type="AlphaFoldDB" id="A0A1M5Q6C2"/>
<accession>A0A1M5Q6C2</accession>
<proteinExistence type="predicted"/>
<dbReference type="RefSeq" id="WP_073027082.1">
    <property type="nucleotide sequence ID" value="NZ_FQXJ01000003.1"/>
</dbReference>
<evidence type="ECO:0000313" key="1">
    <source>
        <dbReference type="EMBL" id="SHH09595.1"/>
    </source>
</evidence>
<organism evidence="1 2">
    <name type="scientific">Desulfosporosinus lacus DSM 15449</name>
    <dbReference type="NCBI Taxonomy" id="1121420"/>
    <lineage>
        <taxon>Bacteria</taxon>
        <taxon>Bacillati</taxon>
        <taxon>Bacillota</taxon>
        <taxon>Clostridia</taxon>
        <taxon>Eubacteriales</taxon>
        <taxon>Desulfitobacteriaceae</taxon>
        <taxon>Desulfosporosinus</taxon>
    </lineage>
</organism>
<keyword evidence="2" id="KW-1185">Reference proteome</keyword>
<evidence type="ECO:0000313" key="2">
    <source>
        <dbReference type="Proteomes" id="UP000183954"/>
    </source>
</evidence>
<sequence length="183" mass="21571">MSNREDWFAVSSFLYSGISSKISFCKDFPTLATPENLKELEDAINIYSKNCMTSVKYLREDYERLVKQSMEVEYKREASQENILARTIEDYRKQERFDPQQLKQIEIGLEKGIDVSKYADPSYDVDQMLEIRWGLEDGVDVNSYADPKLTPREMERKRLNMNWGSKVSEEVEVEVKDEYDMEI</sequence>